<feature type="compositionally biased region" description="Acidic residues" evidence="1">
    <location>
        <begin position="93"/>
        <end position="103"/>
    </location>
</feature>
<evidence type="ECO:0000256" key="1">
    <source>
        <dbReference type="SAM" id="MobiDB-lite"/>
    </source>
</evidence>
<dbReference type="AlphaFoldDB" id="A0A484NCL7"/>
<sequence>MNPSPSSSNTLNASARSLSSCELVASPPHRSEEDVVERPVECVEVFESETAISWFDERPDRGLHLGDICVEAEEVERLAELVDGDHAVAVPIEEVEDPSETDGVEARTAQPE</sequence>
<feature type="region of interest" description="Disordered" evidence="1">
    <location>
        <begin position="1"/>
        <end position="35"/>
    </location>
</feature>
<proteinExistence type="predicted"/>
<evidence type="ECO:0000313" key="2">
    <source>
        <dbReference type="EMBL" id="VFQ98952.1"/>
    </source>
</evidence>
<reference evidence="2 3" key="1">
    <citation type="submission" date="2018-04" db="EMBL/GenBank/DDBJ databases">
        <authorList>
            <person name="Vogel A."/>
        </authorList>
    </citation>
    <scope>NUCLEOTIDE SEQUENCE [LARGE SCALE GENOMIC DNA]</scope>
</reference>
<accession>A0A484NCL7</accession>
<dbReference type="Proteomes" id="UP000595140">
    <property type="component" value="Unassembled WGS sequence"/>
</dbReference>
<organism evidence="2 3">
    <name type="scientific">Cuscuta campestris</name>
    <dbReference type="NCBI Taxonomy" id="132261"/>
    <lineage>
        <taxon>Eukaryota</taxon>
        <taxon>Viridiplantae</taxon>
        <taxon>Streptophyta</taxon>
        <taxon>Embryophyta</taxon>
        <taxon>Tracheophyta</taxon>
        <taxon>Spermatophyta</taxon>
        <taxon>Magnoliopsida</taxon>
        <taxon>eudicotyledons</taxon>
        <taxon>Gunneridae</taxon>
        <taxon>Pentapetalae</taxon>
        <taxon>asterids</taxon>
        <taxon>lamiids</taxon>
        <taxon>Solanales</taxon>
        <taxon>Convolvulaceae</taxon>
        <taxon>Cuscuteae</taxon>
        <taxon>Cuscuta</taxon>
        <taxon>Cuscuta subgen. Grammica</taxon>
        <taxon>Cuscuta sect. Cleistogrammica</taxon>
    </lineage>
</organism>
<dbReference type="EMBL" id="OOIL02006630">
    <property type="protein sequence ID" value="VFQ98952.1"/>
    <property type="molecule type" value="Genomic_DNA"/>
</dbReference>
<gene>
    <name evidence="2" type="ORF">CCAM_LOCUS40728</name>
</gene>
<feature type="compositionally biased region" description="Polar residues" evidence="1">
    <location>
        <begin position="1"/>
        <end position="20"/>
    </location>
</feature>
<keyword evidence="3" id="KW-1185">Reference proteome</keyword>
<protein>
    <submittedName>
        <fullName evidence="2">Uncharacterized protein</fullName>
    </submittedName>
</protein>
<name>A0A484NCL7_9ASTE</name>
<feature type="region of interest" description="Disordered" evidence="1">
    <location>
        <begin position="91"/>
        <end position="112"/>
    </location>
</feature>
<evidence type="ECO:0000313" key="3">
    <source>
        <dbReference type="Proteomes" id="UP000595140"/>
    </source>
</evidence>